<feature type="compositionally biased region" description="Gly residues" evidence="4">
    <location>
        <begin position="7"/>
        <end position="16"/>
    </location>
</feature>
<dbReference type="Pfam" id="PF00076">
    <property type="entry name" value="RRM_1"/>
    <property type="match status" value="2"/>
</dbReference>
<evidence type="ECO:0000313" key="7">
    <source>
        <dbReference type="Proteomes" id="UP001195483"/>
    </source>
</evidence>
<dbReference type="InterPro" id="IPR000504">
    <property type="entry name" value="RRM_dom"/>
</dbReference>
<dbReference type="AlphaFoldDB" id="A0AAE0SFW9"/>
<keyword evidence="1" id="KW-0677">Repeat</keyword>
<dbReference type="GO" id="GO:0071013">
    <property type="term" value="C:catalytic step 2 spliceosome"/>
    <property type="evidence" value="ECO:0007669"/>
    <property type="project" value="TreeGrafter"/>
</dbReference>
<feature type="domain" description="RRM" evidence="5">
    <location>
        <begin position="35"/>
        <end position="112"/>
    </location>
</feature>
<dbReference type="SMART" id="SM00360">
    <property type="entry name" value="RRM"/>
    <property type="match status" value="2"/>
</dbReference>
<evidence type="ECO:0000256" key="4">
    <source>
        <dbReference type="SAM" id="MobiDB-lite"/>
    </source>
</evidence>
<dbReference type="GO" id="GO:0003730">
    <property type="term" value="F:mRNA 3'-UTR binding"/>
    <property type="evidence" value="ECO:0007669"/>
    <property type="project" value="TreeGrafter"/>
</dbReference>
<gene>
    <name evidence="6" type="ORF">CHS0354_034515</name>
</gene>
<feature type="region of interest" description="Disordered" evidence="4">
    <location>
        <begin position="1"/>
        <end position="32"/>
    </location>
</feature>
<comment type="caution">
    <text evidence="6">The sequence shown here is derived from an EMBL/GenBank/DDBJ whole genome shotgun (WGS) entry which is preliminary data.</text>
</comment>
<dbReference type="PANTHER" id="PTHR48026:SF14">
    <property type="entry name" value="HETEROGENEOUS NUCLEAR RIBONUCLEOPROTEIN A1"/>
    <property type="match status" value="1"/>
</dbReference>
<dbReference type="InterPro" id="IPR035979">
    <property type="entry name" value="RBD_domain_sf"/>
</dbReference>
<dbReference type="GO" id="GO:0000398">
    <property type="term" value="P:mRNA splicing, via spliceosome"/>
    <property type="evidence" value="ECO:0007669"/>
    <property type="project" value="TreeGrafter"/>
</dbReference>
<reference evidence="6" key="1">
    <citation type="journal article" date="2021" name="Genome Biol. Evol.">
        <title>A High-Quality Reference Genome for a Parasitic Bivalve with Doubly Uniparental Inheritance (Bivalvia: Unionida).</title>
        <authorList>
            <person name="Smith C.H."/>
        </authorList>
    </citation>
    <scope>NUCLEOTIDE SEQUENCE</scope>
    <source>
        <strain evidence="6">CHS0354</strain>
    </source>
</reference>
<dbReference type="Proteomes" id="UP001195483">
    <property type="component" value="Unassembled WGS sequence"/>
</dbReference>
<keyword evidence="7" id="KW-1185">Reference proteome</keyword>
<feature type="region of interest" description="Disordered" evidence="4">
    <location>
        <begin position="201"/>
        <end position="229"/>
    </location>
</feature>
<organism evidence="6 7">
    <name type="scientific">Potamilus streckersoni</name>
    <dbReference type="NCBI Taxonomy" id="2493646"/>
    <lineage>
        <taxon>Eukaryota</taxon>
        <taxon>Metazoa</taxon>
        <taxon>Spiralia</taxon>
        <taxon>Lophotrochozoa</taxon>
        <taxon>Mollusca</taxon>
        <taxon>Bivalvia</taxon>
        <taxon>Autobranchia</taxon>
        <taxon>Heteroconchia</taxon>
        <taxon>Palaeoheterodonta</taxon>
        <taxon>Unionida</taxon>
        <taxon>Unionoidea</taxon>
        <taxon>Unionidae</taxon>
        <taxon>Ambleminae</taxon>
        <taxon>Lampsilini</taxon>
        <taxon>Potamilus</taxon>
    </lineage>
</organism>
<evidence type="ECO:0000259" key="5">
    <source>
        <dbReference type="PROSITE" id="PS50102"/>
    </source>
</evidence>
<dbReference type="FunFam" id="3.30.70.330:FF:000040">
    <property type="entry name" value="Heterogeneous nuclear ribonucleoprotein A2/B1"/>
    <property type="match status" value="1"/>
</dbReference>
<feature type="compositionally biased region" description="Gly residues" evidence="4">
    <location>
        <begin position="210"/>
        <end position="229"/>
    </location>
</feature>
<dbReference type="PANTHER" id="PTHR48026">
    <property type="entry name" value="HOMOLOGOUS TO DROSOPHILA SQD (SQUID) PROTEIN"/>
    <property type="match status" value="1"/>
</dbReference>
<dbReference type="CDD" id="cd12578">
    <property type="entry name" value="RRM1_hnRNPA_like"/>
    <property type="match status" value="1"/>
</dbReference>
<sequence length="336" mass="35301">MYNQGFQRGGGFGGGRGRGRSRRNDDDNPESEKFRKIFIGGLSYETSEETLKEHFGQWGEIVDCVVMKDPNTKRSRGFGFITYKYAKEVDEAQAHRPHNIDGREVETKRAMPRDESGTDDSKVSVTKMFCGGLKDDISEDDLKDVFIEFGEIERIHVITDKSTGKRKGFCFITFKDYDSVDKAVLKKRHDIKGNMVEVRKAQEKTAPGLSGRGGGRGGGMGGGRGRGRGGFGAGGGGGYEGGSYSGGGGGGYGGGYGDTYSSGYGGDSYSSTGGDNWGGSGFGQNYGNSYGGGAVKGGGYSQRSQPYNTNYGSGGGGYGSGGQGYGGGGGYGGYGQ</sequence>
<dbReference type="PROSITE" id="PS50102">
    <property type="entry name" value="RRM"/>
    <property type="match status" value="2"/>
</dbReference>
<dbReference type="EMBL" id="JAEAOA010002031">
    <property type="protein sequence ID" value="KAK3590944.1"/>
    <property type="molecule type" value="Genomic_DNA"/>
</dbReference>
<keyword evidence="2 3" id="KW-0694">RNA-binding</keyword>
<accession>A0AAE0SFW9</accession>
<reference evidence="6" key="2">
    <citation type="journal article" date="2021" name="Genome Biol. Evol.">
        <title>Developing a high-quality reference genome for a parasitic bivalve with doubly uniparental inheritance (Bivalvia: Unionida).</title>
        <authorList>
            <person name="Smith C.H."/>
        </authorList>
    </citation>
    <scope>NUCLEOTIDE SEQUENCE</scope>
    <source>
        <strain evidence="6">CHS0354</strain>
        <tissue evidence="6">Mantle</tissue>
    </source>
</reference>
<dbReference type="SUPFAM" id="SSF54928">
    <property type="entry name" value="RNA-binding domain, RBD"/>
    <property type="match status" value="2"/>
</dbReference>
<feature type="compositionally biased region" description="Basic and acidic residues" evidence="4">
    <location>
        <begin position="22"/>
        <end position="32"/>
    </location>
</feature>
<evidence type="ECO:0000313" key="6">
    <source>
        <dbReference type="EMBL" id="KAK3590944.1"/>
    </source>
</evidence>
<proteinExistence type="predicted"/>
<evidence type="ECO:0000256" key="1">
    <source>
        <dbReference type="ARBA" id="ARBA00022737"/>
    </source>
</evidence>
<evidence type="ECO:0000256" key="3">
    <source>
        <dbReference type="PROSITE-ProRule" id="PRU00176"/>
    </source>
</evidence>
<evidence type="ECO:0000256" key="2">
    <source>
        <dbReference type="ARBA" id="ARBA00022884"/>
    </source>
</evidence>
<protein>
    <recommendedName>
        <fullName evidence="5">RRM domain-containing protein</fullName>
    </recommendedName>
</protein>
<reference evidence="6" key="3">
    <citation type="submission" date="2023-05" db="EMBL/GenBank/DDBJ databases">
        <authorList>
            <person name="Smith C.H."/>
        </authorList>
    </citation>
    <scope>NUCLEOTIDE SEQUENCE</scope>
    <source>
        <strain evidence="6">CHS0354</strain>
        <tissue evidence="6">Mantle</tissue>
    </source>
</reference>
<feature type="domain" description="RRM" evidence="5">
    <location>
        <begin position="126"/>
        <end position="203"/>
    </location>
</feature>
<dbReference type="Gene3D" id="3.30.70.330">
    <property type="match status" value="2"/>
</dbReference>
<dbReference type="InterPro" id="IPR012677">
    <property type="entry name" value="Nucleotide-bd_a/b_plait_sf"/>
</dbReference>
<name>A0AAE0SFW9_9BIVA</name>